<keyword evidence="13" id="KW-1185">Reference proteome</keyword>
<dbReference type="SUPFAM" id="SSF103190">
    <property type="entry name" value="Sensory domain-like"/>
    <property type="match status" value="1"/>
</dbReference>
<proteinExistence type="inferred from homology"/>
<evidence type="ECO:0000256" key="9">
    <source>
        <dbReference type="SAM" id="Phobius"/>
    </source>
</evidence>
<dbReference type="SMART" id="SM00304">
    <property type="entry name" value="HAMP"/>
    <property type="match status" value="1"/>
</dbReference>
<sequence length="681" mass="75842">MTNLKKVRRKRKGSIRKELLYIPLIVVLIGITCLGAVSSYFTRQSLLHEMKQNGFFMSQSFIEKLEDNSKALKTVNRTLDDKLRITNNNVMRIKGNLNNELIKDLANDSDVEQINWYSPQGEIIYSNIDGYIGWTAPQGHPVHDFMIGNSNEFLEDIRQDTESKDFLKYGYFKSNDGFFVQIGVLANKVHDLTENFSYQRLIEDLASGEKIEYALLMDKDLKTFAHSDQNEIGVVFDDEGSKLAAIQGEPYSQEWYYGKEKVTVYDVLYPLIIDGEHIGAVAIGFSMDDVKSAINKNLAIVLITGVLIFVILGLILINISNNAIKIINVLKKQMNFMADGDFSKDLDLKLLSRNDELGEISQAVNTMQHSVRNIIENVVDKSQQVAASSEELTAMSQQSATAADEIARTIEEIAKGANEQAKDTEQGALSISELGNIIIENKEYIKRLNISTEKVNKLKDEGFDILKDLVEKTNINIKSTNQIREVIINTNDSAAKITSASEMIKSIAEQTNLLALNAAIEAARAGEQGRGFAVVAEEIRKLAEQSNKFTEEISSIINELADKTSGAVKTMEEVASIVSSQYESVDKTNSKFDGIAQAIDEIKIDINNVNLSSEDMTYKKEDIIKVIENLSAISEENAAGTEEASASVEEQTATMEEIARSSEELAQIAVQLKNQVEQFKL</sequence>
<dbReference type="Gene3D" id="6.10.340.10">
    <property type="match status" value="1"/>
</dbReference>
<accession>A0ABS2NKW4</accession>
<dbReference type="Gene3D" id="3.30.450.20">
    <property type="entry name" value="PAS domain"/>
    <property type="match status" value="1"/>
</dbReference>
<dbReference type="InterPro" id="IPR003660">
    <property type="entry name" value="HAMP_dom"/>
</dbReference>
<evidence type="ECO:0000256" key="4">
    <source>
        <dbReference type="ARBA" id="ARBA00022989"/>
    </source>
</evidence>
<evidence type="ECO:0000256" key="6">
    <source>
        <dbReference type="ARBA" id="ARBA00023224"/>
    </source>
</evidence>
<dbReference type="InterPro" id="IPR029151">
    <property type="entry name" value="Sensor-like_sf"/>
</dbReference>
<comment type="caution">
    <text evidence="12">The sequence shown here is derived from an EMBL/GenBank/DDBJ whole genome shotgun (WGS) entry which is preliminary data.</text>
</comment>
<keyword evidence="6 8" id="KW-0807">Transducer</keyword>
<evidence type="ECO:0000259" key="10">
    <source>
        <dbReference type="PROSITE" id="PS50111"/>
    </source>
</evidence>
<dbReference type="EMBL" id="JAFBEE010000001">
    <property type="protein sequence ID" value="MBM7613553.1"/>
    <property type="molecule type" value="Genomic_DNA"/>
</dbReference>
<dbReference type="SUPFAM" id="SSF58104">
    <property type="entry name" value="Methyl-accepting chemotaxis protein (MCP) signaling domain"/>
    <property type="match status" value="1"/>
</dbReference>
<dbReference type="RefSeq" id="WP_204399845.1">
    <property type="nucleotide sequence ID" value="NZ_JAFBEE010000001.1"/>
</dbReference>
<name>A0ABS2NKW4_9FIRM</name>
<feature type="transmembrane region" description="Helical" evidence="9">
    <location>
        <begin position="20"/>
        <end position="41"/>
    </location>
</feature>
<evidence type="ECO:0000256" key="3">
    <source>
        <dbReference type="ARBA" id="ARBA00022692"/>
    </source>
</evidence>
<evidence type="ECO:0000256" key="5">
    <source>
        <dbReference type="ARBA" id="ARBA00023136"/>
    </source>
</evidence>
<evidence type="ECO:0000313" key="13">
    <source>
        <dbReference type="Proteomes" id="UP001314796"/>
    </source>
</evidence>
<dbReference type="PROSITE" id="PS50885">
    <property type="entry name" value="HAMP"/>
    <property type="match status" value="1"/>
</dbReference>
<keyword evidence="2" id="KW-1003">Cell membrane</keyword>
<dbReference type="Pfam" id="PF00672">
    <property type="entry name" value="HAMP"/>
    <property type="match status" value="1"/>
</dbReference>
<dbReference type="InterPro" id="IPR004089">
    <property type="entry name" value="MCPsignal_dom"/>
</dbReference>
<comment type="subcellular location">
    <subcellularLocation>
        <location evidence="1">Cell membrane</location>
        <topology evidence="1">Multi-pass membrane protein</topology>
    </subcellularLocation>
</comment>
<comment type="similarity">
    <text evidence="7">Belongs to the methyl-accepting chemotaxis (MCP) protein family.</text>
</comment>
<evidence type="ECO:0000256" key="2">
    <source>
        <dbReference type="ARBA" id="ARBA00022475"/>
    </source>
</evidence>
<dbReference type="Proteomes" id="UP001314796">
    <property type="component" value="Unassembled WGS sequence"/>
</dbReference>
<dbReference type="InterPro" id="IPR033463">
    <property type="entry name" value="sCache_3"/>
</dbReference>
<dbReference type="Pfam" id="PF17203">
    <property type="entry name" value="sCache_3_2"/>
    <property type="match status" value="1"/>
</dbReference>
<dbReference type="CDD" id="cd06225">
    <property type="entry name" value="HAMP"/>
    <property type="match status" value="1"/>
</dbReference>
<evidence type="ECO:0000259" key="11">
    <source>
        <dbReference type="PROSITE" id="PS50885"/>
    </source>
</evidence>
<organism evidence="12 13">
    <name type="scientific">Alkaliphilus hydrothermalis</name>
    <dbReference type="NCBI Taxonomy" id="1482730"/>
    <lineage>
        <taxon>Bacteria</taxon>
        <taxon>Bacillati</taxon>
        <taxon>Bacillota</taxon>
        <taxon>Clostridia</taxon>
        <taxon>Peptostreptococcales</taxon>
        <taxon>Natronincolaceae</taxon>
        <taxon>Alkaliphilus</taxon>
    </lineage>
</organism>
<evidence type="ECO:0000256" key="1">
    <source>
        <dbReference type="ARBA" id="ARBA00004651"/>
    </source>
</evidence>
<evidence type="ECO:0000256" key="8">
    <source>
        <dbReference type="PROSITE-ProRule" id="PRU00284"/>
    </source>
</evidence>
<feature type="domain" description="Methyl-accepting transducer" evidence="10">
    <location>
        <begin position="395"/>
        <end position="652"/>
    </location>
</feature>
<feature type="domain" description="HAMP" evidence="11">
    <location>
        <begin position="321"/>
        <end position="376"/>
    </location>
</feature>
<dbReference type="Pfam" id="PF00015">
    <property type="entry name" value="MCPsignal"/>
    <property type="match status" value="1"/>
</dbReference>
<keyword evidence="5 9" id="KW-0472">Membrane</keyword>
<protein>
    <submittedName>
        <fullName evidence="12">Methyl-accepting chemotaxis protein</fullName>
    </submittedName>
</protein>
<dbReference type="PANTHER" id="PTHR32089:SF112">
    <property type="entry name" value="LYSOZYME-LIKE PROTEIN-RELATED"/>
    <property type="match status" value="1"/>
</dbReference>
<reference evidence="12 13" key="1">
    <citation type="submission" date="2021-01" db="EMBL/GenBank/DDBJ databases">
        <title>Genomic Encyclopedia of Type Strains, Phase IV (KMG-IV): sequencing the most valuable type-strain genomes for metagenomic binning, comparative biology and taxonomic classification.</title>
        <authorList>
            <person name="Goeker M."/>
        </authorList>
    </citation>
    <scope>NUCLEOTIDE SEQUENCE [LARGE SCALE GENOMIC DNA]</scope>
    <source>
        <strain evidence="12 13">DSM 25890</strain>
    </source>
</reference>
<keyword evidence="3 9" id="KW-0812">Transmembrane</keyword>
<dbReference type="PANTHER" id="PTHR32089">
    <property type="entry name" value="METHYL-ACCEPTING CHEMOTAXIS PROTEIN MCPB"/>
    <property type="match status" value="1"/>
</dbReference>
<evidence type="ECO:0000256" key="7">
    <source>
        <dbReference type="ARBA" id="ARBA00029447"/>
    </source>
</evidence>
<feature type="transmembrane region" description="Helical" evidence="9">
    <location>
        <begin position="298"/>
        <end position="317"/>
    </location>
</feature>
<evidence type="ECO:0000313" key="12">
    <source>
        <dbReference type="EMBL" id="MBM7613553.1"/>
    </source>
</evidence>
<dbReference type="PROSITE" id="PS50111">
    <property type="entry name" value="CHEMOTAXIS_TRANSDUC_2"/>
    <property type="match status" value="1"/>
</dbReference>
<dbReference type="Gene3D" id="1.10.287.950">
    <property type="entry name" value="Methyl-accepting chemotaxis protein"/>
    <property type="match status" value="1"/>
</dbReference>
<dbReference type="SMART" id="SM00283">
    <property type="entry name" value="MA"/>
    <property type="match status" value="1"/>
</dbReference>
<keyword evidence="4 9" id="KW-1133">Transmembrane helix</keyword>
<gene>
    <name evidence="12" type="ORF">JOC73_000061</name>
</gene>